<protein>
    <submittedName>
        <fullName evidence="2">Uncharacterized protein</fullName>
    </submittedName>
</protein>
<name>A0ABN9RMU2_9DINO</name>
<organism evidence="2 3">
    <name type="scientific">Prorocentrum cordatum</name>
    <dbReference type="NCBI Taxonomy" id="2364126"/>
    <lineage>
        <taxon>Eukaryota</taxon>
        <taxon>Sar</taxon>
        <taxon>Alveolata</taxon>
        <taxon>Dinophyceae</taxon>
        <taxon>Prorocentrales</taxon>
        <taxon>Prorocentraceae</taxon>
        <taxon>Prorocentrum</taxon>
    </lineage>
</organism>
<keyword evidence="3" id="KW-1185">Reference proteome</keyword>
<proteinExistence type="predicted"/>
<comment type="caution">
    <text evidence="2">The sequence shown here is derived from an EMBL/GenBank/DDBJ whole genome shotgun (WGS) entry which is preliminary data.</text>
</comment>
<dbReference type="EMBL" id="CAUYUJ010007358">
    <property type="protein sequence ID" value="CAK0820485.1"/>
    <property type="molecule type" value="Genomic_DNA"/>
</dbReference>
<reference evidence="2" key="1">
    <citation type="submission" date="2023-10" db="EMBL/GenBank/DDBJ databases">
        <authorList>
            <person name="Chen Y."/>
            <person name="Shah S."/>
            <person name="Dougan E. K."/>
            <person name="Thang M."/>
            <person name="Chan C."/>
        </authorList>
    </citation>
    <scope>NUCLEOTIDE SEQUENCE [LARGE SCALE GENOMIC DNA]</scope>
</reference>
<sequence length="59" mass="5805">PTPDHRPGQGAGGLARSSRGGEGGARVGRRGRGAAEGEAKGDAVRASVPDPRPPPAVPQ</sequence>
<feature type="non-terminal residue" evidence="2">
    <location>
        <position position="59"/>
    </location>
</feature>
<feature type="non-terminal residue" evidence="2">
    <location>
        <position position="1"/>
    </location>
</feature>
<gene>
    <name evidence="2" type="ORF">PCOR1329_LOCUS22147</name>
</gene>
<feature type="compositionally biased region" description="Basic and acidic residues" evidence="1">
    <location>
        <begin position="33"/>
        <end position="43"/>
    </location>
</feature>
<dbReference type="Proteomes" id="UP001189429">
    <property type="component" value="Unassembled WGS sequence"/>
</dbReference>
<evidence type="ECO:0000256" key="1">
    <source>
        <dbReference type="SAM" id="MobiDB-lite"/>
    </source>
</evidence>
<feature type="compositionally biased region" description="Pro residues" evidence="1">
    <location>
        <begin position="50"/>
        <end position="59"/>
    </location>
</feature>
<feature type="region of interest" description="Disordered" evidence="1">
    <location>
        <begin position="1"/>
        <end position="59"/>
    </location>
</feature>
<evidence type="ECO:0000313" key="2">
    <source>
        <dbReference type="EMBL" id="CAK0820485.1"/>
    </source>
</evidence>
<accession>A0ABN9RMU2</accession>
<evidence type="ECO:0000313" key="3">
    <source>
        <dbReference type="Proteomes" id="UP001189429"/>
    </source>
</evidence>